<dbReference type="EMBL" id="JAFHDT010000002">
    <property type="protein sequence ID" value="KAI7812438.1"/>
    <property type="molecule type" value="Genomic_DNA"/>
</dbReference>
<sequence length="107" mass="11521">MNGCRIKCNAGLCVVEKSKCPQFKGSTLAIMASNKLLAERDKIQKEILVLENTLRADNNITDVLPSDSGSDDESDGSGPAVVGVVRIWKSKDNISGSMTNSALKYIF</sequence>
<evidence type="ECO:0000313" key="2">
    <source>
        <dbReference type="Proteomes" id="UP001059041"/>
    </source>
</evidence>
<protein>
    <submittedName>
        <fullName evidence="1">Uncharacterized protein</fullName>
    </submittedName>
</protein>
<keyword evidence="2" id="KW-1185">Reference proteome</keyword>
<proteinExistence type="predicted"/>
<name>A0A9W7X1U8_TRIRA</name>
<dbReference type="AlphaFoldDB" id="A0A9W7X1U8"/>
<reference evidence="1" key="1">
    <citation type="submission" date="2021-02" db="EMBL/GenBank/DDBJ databases">
        <title>Comparative genomics reveals that relaxation of natural selection precedes convergent phenotypic evolution of cavefish.</title>
        <authorList>
            <person name="Peng Z."/>
        </authorList>
    </citation>
    <scope>NUCLEOTIDE SEQUENCE</scope>
    <source>
        <tissue evidence="1">Muscle</tissue>
    </source>
</reference>
<organism evidence="1 2">
    <name type="scientific">Triplophysa rosa</name>
    <name type="common">Cave loach</name>
    <dbReference type="NCBI Taxonomy" id="992332"/>
    <lineage>
        <taxon>Eukaryota</taxon>
        <taxon>Metazoa</taxon>
        <taxon>Chordata</taxon>
        <taxon>Craniata</taxon>
        <taxon>Vertebrata</taxon>
        <taxon>Euteleostomi</taxon>
        <taxon>Actinopterygii</taxon>
        <taxon>Neopterygii</taxon>
        <taxon>Teleostei</taxon>
        <taxon>Ostariophysi</taxon>
        <taxon>Cypriniformes</taxon>
        <taxon>Nemacheilidae</taxon>
        <taxon>Triplophysa</taxon>
    </lineage>
</organism>
<gene>
    <name evidence="1" type="ORF">IRJ41_001783</name>
</gene>
<evidence type="ECO:0000313" key="1">
    <source>
        <dbReference type="EMBL" id="KAI7812438.1"/>
    </source>
</evidence>
<accession>A0A9W7X1U8</accession>
<dbReference type="Proteomes" id="UP001059041">
    <property type="component" value="Linkage Group LG2"/>
</dbReference>
<comment type="caution">
    <text evidence="1">The sequence shown here is derived from an EMBL/GenBank/DDBJ whole genome shotgun (WGS) entry which is preliminary data.</text>
</comment>